<dbReference type="SUPFAM" id="SSF47672">
    <property type="entry name" value="Transferrin receptor-like dimerisation domain"/>
    <property type="match status" value="1"/>
</dbReference>
<reference evidence="4" key="1">
    <citation type="submission" date="2022-07" db="EMBL/GenBank/DDBJ databases">
        <title>Genome Sequence of Agrocybe chaxingu.</title>
        <authorList>
            <person name="Buettner E."/>
        </authorList>
    </citation>
    <scope>NUCLEOTIDE SEQUENCE</scope>
    <source>
        <strain evidence="4">MP-N11</strain>
    </source>
</reference>
<dbReference type="GO" id="GO:0004180">
    <property type="term" value="F:carboxypeptidase activity"/>
    <property type="evidence" value="ECO:0007669"/>
    <property type="project" value="TreeGrafter"/>
</dbReference>
<keyword evidence="1" id="KW-0812">Transmembrane</keyword>
<accession>A0A9W8K226</accession>
<dbReference type="Gene3D" id="3.50.30.30">
    <property type="match status" value="1"/>
</dbReference>
<protein>
    <submittedName>
        <fullName evidence="4">Uncharacterized protein</fullName>
    </submittedName>
</protein>
<feature type="transmembrane region" description="Helical" evidence="1">
    <location>
        <begin position="29"/>
        <end position="48"/>
    </location>
</feature>
<keyword evidence="1" id="KW-1133">Transmembrane helix</keyword>
<evidence type="ECO:0000259" key="3">
    <source>
        <dbReference type="Pfam" id="PF04253"/>
    </source>
</evidence>
<dbReference type="SUPFAM" id="SSF52025">
    <property type="entry name" value="PA domain"/>
    <property type="match status" value="1"/>
</dbReference>
<dbReference type="SUPFAM" id="SSF53187">
    <property type="entry name" value="Zn-dependent exopeptidases"/>
    <property type="match status" value="1"/>
</dbReference>
<evidence type="ECO:0000313" key="4">
    <source>
        <dbReference type="EMBL" id="KAJ3508656.1"/>
    </source>
</evidence>
<dbReference type="AlphaFoldDB" id="A0A9W8K226"/>
<dbReference type="InterPro" id="IPR007365">
    <property type="entry name" value="TFR-like_dimer_dom"/>
</dbReference>
<organism evidence="4 5">
    <name type="scientific">Agrocybe chaxingu</name>
    <dbReference type="NCBI Taxonomy" id="84603"/>
    <lineage>
        <taxon>Eukaryota</taxon>
        <taxon>Fungi</taxon>
        <taxon>Dikarya</taxon>
        <taxon>Basidiomycota</taxon>
        <taxon>Agaricomycotina</taxon>
        <taxon>Agaricomycetes</taxon>
        <taxon>Agaricomycetidae</taxon>
        <taxon>Agaricales</taxon>
        <taxon>Agaricineae</taxon>
        <taxon>Strophariaceae</taxon>
        <taxon>Agrocybe</taxon>
    </lineage>
</organism>
<dbReference type="InterPro" id="IPR039373">
    <property type="entry name" value="Peptidase_M28B"/>
</dbReference>
<dbReference type="Gene3D" id="1.20.930.40">
    <property type="entry name" value="Transferrin receptor-like, dimerisation domain"/>
    <property type="match status" value="1"/>
</dbReference>
<dbReference type="Pfam" id="PF02225">
    <property type="entry name" value="PA"/>
    <property type="match status" value="1"/>
</dbReference>
<feature type="domain" description="Transferrin receptor-like dimerisation" evidence="3">
    <location>
        <begin position="645"/>
        <end position="726"/>
    </location>
</feature>
<evidence type="ECO:0000313" key="5">
    <source>
        <dbReference type="Proteomes" id="UP001148786"/>
    </source>
</evidence>
<comment type="caution">
    <text evidence="4">The sequence shown here is derived from an EMBL/GenBank/DDBJ whole genome shotgun (WGS) entry which is preliminary data.</text>
</comment>
<dbReference type="OrthoDB" id="5841748at2759"/>
<gene>
    <name evidence="4" type="ORF">NLJ89_g5632</name>
</gene>
<dbReference type="InterPro" id="IPR036757">
    <property type="entry name" value="TFR-like_dimer_dom_sf"/>
</dbReference>
<feature type="domain" description="PA" evidence="2">
    <location>
        <begin position="215"/>
        <end position="282"/>
    </location>
</feature>
<name>A0A9W8K226_9AGAR</name>
<dbReference type="EMBL" id="JANKHO010000541">
    <property type="protein sequence ID" value="KAJ3508656.1"/>
    <property type="molecule type" value="Genomic_DNA"/>
</dbReference>
<dbReference type="InterPro" id="IPR046450">
    <property type="entry name" value="PA_dom_sf"/>
</dbReference>
<keyword evidence="5" id="KW-1185">Reference proteome</keyword>
<proteinExistence type="predicted"/>
<keyword evidence="1" id="KW-0472">Membrane</keyword>
<dbReference type="Pfam" id="PF04253">
    <property type="entry name" value="TFR_dimer"/>
    <property type="match status" value="1"/>
</dbReference>
<dbReference type="Gene3D" id="3.40.630.10">
    <property type="entry name" value="Zn peptidases"/>
    <property type="match status" value="1"/>
</dbReference>
<dbReference type="PANTHER" id="PTHR10404:SF46">
    <property type="entry name" value="VACUOLAR PROTEIN SORTING-ASSOCIATED PROTEIN 70"/>
    <property type="match status" value="1"/>
</dbReference>
<sequence>MTDEKPLKQALLLPVSTAPEISRRPAWPVWRLAWLLLTLFIWGLHINLRTLEGNFPETIESQRSGRRPFGRRAEEAFLSVPNASSAIKASRLFATKPHLAGTPQDLTTAVDFLQILQREFNITPPAVEPIFPAGSSESQYATRSISKAIRPYAWIDTYYPIMNTPLDRSLQILDEDGTLLWEANLVEVSDLTDPDAGQYFDAVPTFHGLSREGDVTGKLIDGNYCTQDDYGNLVEKGVDLSGAIVLCRYGGIFRGLKIKGGQDLGAAGVLIYSDPIDDGTVTVENGYLPYPNGPARNPTSYGLIGSTEWGEDFADWIDKHVVAYLNLDSSVSGSRFRMSGSPLLAHFIRDTAEEIPHPTDSGRTLWDATQDDGPLFGLANVGPSALNEEALKIREMEIAAADNVGVSPLGSGSDYTVFLQRNGIASTNGGFGATVHDPVYHYHSVFDSERWQEIYGDPGFSRHIAVAKHLGLQTLRLASSLALPFNTTHYAYELESYLETAQGIADQASLDVHFKPLKQSIQAVQKASQALEEEKRTSLKDLQKIIDDWKKRHQRRHWLARTLKKGVRTLMRGVCSVKNALGRECLCHHGKAHRRSEAVLHKQDTEEDEILVGVLLHEGYECLLGHDSTLHPRRRVPVKRLIRVLKRIRAVNKKSSAFERAFISEDGIKDREWYKHLGVAPGKWLGYGATTFPALTEAITFEKNATLANYEVERLEKLLDKLEKRLKA</sequence>
<dbReference type="InterPro" id="IPR003137">
    <property type="entry name" value="PA_domain"/>
</dbReference>
<dbReference type="Proteomes" id="UP001148786">
    <property type="component" value="Unassembled WGS sequence"/>
</dbReference>
<evidence type="ECO:0000259" key="2">
    <source>
        <dbReference type="Pfam" id="PF02225"/>
    </source>
</evidence>
<evidence type="ECO:0000256" key="1">
    <source>
        <dbReference type="SAM" id="Phobius"/>
    </source>
</evidence>
<dbReference type="PANTHER" id="PTHR10404">
    <property type="entry name" value="N-ACETYLATED-ALPHA-LINKED ACIDIC DIPEPTIDASE"/>
    <property type="match status" value="1"/>
</dbReference>